<accession>A0A2H0W6Y5</accession>
<name>A0A2H0W6Y5_9BACT</name>
<comment type="caution">
    <text evidence="1">The sequence shown here is derived from an EMBL/GenBank/DDBJ whole genome shotgun (WGS) entry which is preliminary data.</text>
</comment>
<protein>
    <submittedName>
        <fullName evidence="1">Uncharacterized protein</fullName>
    </submittedName>
</protein>
<dbReference type="Proteomes" id="UP000231382">
    <property type="component" value="Unassembled WGS sequence"/>
</dbReference>
<sequence>MAKISISDVLRSRRRFRVVTILACLLLFVVLGEMIISQSPRKANASTYTLAGWTINTTAHTCVGSGSSTYFPAVCGPDYTVTTHGGTINADTVGVWQKDGTHYECVYAPGGGYYLSYFSENDNVCHYTKASTPLTQVIHPADNANCPATYNYGGNTYAFEKSWNSAGGLWGYYLQCQYVYTPAAQNYIMQGQLTYHYNGVQCLASFTPKMLNSLYTAAYNQMSDCDTKRHFASLTLNNTTLNHTQITTSDVDGNNPSFSLVNDISNAAHWKKVDLVVGKAISLNASLIDVSNKGYPGGINNQYSSVGYGPGHGWGCSRGTRGCSGSGAGYGGHGQNGDLAGGVAYGDASFSGLPANFEWGSGGGGTEGKRVSDGGPGGGRVMLFSDSIYMDSSSFILANGGDGTNDYKTAPGGGSGGSIIISFSKAFVNLHPTASLSSYAVRNPSGNDFGNAAAVGTVHYSSSTLGQENNSPVVNSLYTNIQAVGGASHLSTQGPAGGGGRIYIQQTDAAAKVTIKKTLIPVERKSASPVDNFNPYALQVGDIIQVKLDLGTFSGTVSVEDDYLTAPGSGGSSVACKNDTTRGNPSNVGAADNLNGYVLWTGISSGTSLTYYCKVQ</sequence>
<reference evidence="2" key="1">
    <citation type="submission" date="2017-09" db="EMBL/GenBank/DDBJ databases">
        <title>Depth-based differentiation of microbial function through sediment-hosted aquifers and enrichment of novel symbionts in the deep terrestrial subsurface.</title>
        <authorList>
            <person name="Probst A.J."/>
            <person name="Ladd B."/>
            <person name="Jarett J.K."/>
            <person name="Geller-Mcgrath D.E."/>
            <person name="Sieber C.M.K."/>
            <person name="Emerson J.B."/>
            <person name="Anantharaman K."/>
            <person name="Thomas B.C."/>
            <person name="Malmstrom R."/>
            <person name="Stieglmeier M."/>
            <person name="Klingl A."/>
            <person name="Woyke T."/>
            <person name="Ryan C.M."/>
            <person name="Banfield J.F."/>
        </authorList>
    </citation>
    <scope>NUCLEOTIDE SEQUENCE [LARGE SCALE GENOMIC DNA]</scope>
</reference>
<dbReference type="AlphaFoldDB" id="A0A2H0W6Y5"/>
<evidence type="ECO:0000313" key="1">
    <source>
        <dbReference type="EMBL" id="PIS07845.1"/>
    </source>
</evidence>
<evidence type="ECO:0000313" key="2">
    <source>
        <dbReference type="Proteomes" id="UP000231382"/>
    </source>
</evidence>
<gene>
    <name evidence="1" type="ORF">COT78_01240</name>
</gene>
<proteinExistence type="predicted"/>
<dbReference type="EMBL" id="PEZW01000009">
    <property type="protein sequence ID" value="PIS07845.1"/>
    <property type="molecule type" value="Genomic_DNA"/>
</dbReference>
<organism evidence="1 2">
    <name type="scientific">Candidatus Berkelbacteria bacterium CG10_big_fil_rev_8_21_14_0_10_43_13</name>
    <dbReference type="NCBI Taxonomy" id="1974514"/>
    <lineage>
        <taxon>Bacteria</taxon>
        <taxon>Candidatus Berkelbacteria</taxon>
    </lineage>
</organism>